<name>H9UFH8_SPIAZ</name>
<dbReference type="AlphaFoldDB" id="H9UFH8"/>
<dbReference type="KEGG" id="sfc:Spiaf_0162"/>
<dbReference type="Proteomes" id="UP000007383">
    <property type="component" value="Chromosome"/>
</dbReference>
<feature type="domain" description="CobQ/CobB/MinD/ParA nucleotide binding" evidence="4">
    <location>
        <begin position="14"/>
        <end position="271"/>
    </location>
</feature>
<dbReference type="SUPFAM" id="SSF52540">
    <property type="entry name" value="P-loop containing nucleoside triphosphate hydrolases"/>
    <property type="match status" value="1"/>
</dbReference>
<dbReference type="Pfam" id="PF01656">
    <property type="entry name" value="CbiA"/>
    <property type="match status" value="1"/>
</dbReference>
<dbReference type="eggNOG" id="COG0455">
    <property type="taxonomic scope" value="Bacteria"/>
</dbReference>
<dbReference type="STRING" id="889378.Spiaf_0162"/>
<sequence>MVITQRRRNKIIPIAGGKGGVGKTELCANLGVRLGQLGHDTIIIDLDLGGSNLHSALGIKNRHSGVGNFLSDRRLNFEDLVSPTPYANLRFIPGDVLVANTPNIGFAQKKSLIANIEKLDADYILLDLGSGANNNVVDFFLISNSGIIVTSPHVGAVLNAYSFMKNTVFRFLMRAFSGESEVERFLRKSIKERRPGNPVTIASVIEGMEQLDLKQAQKAGRYVRLMQPSLVLNLVRSGDDLNIAESLRDLVDKNLSVDLTALGFMIHDDHLAGSHRAHAPITAAIPDCLLAYEVDRIAQKIVQSPEFPTLPLEKDMYKDSYELMQIESATDLAQLQQEQGQGSQNSQANAEEFIEILTAQKKQIRDLQNTVRRLSIRQRF</sequence>
<dbReference type="Gene3D" id="3.40.50.300">
    <property type="entry name" value="P-loop containing nucleotide triphosphate hydrolases"/>
    <property type="match status" value="1"/>
</dbReference>
<gene>
    <name evidence="5" type="ordered locus">Spiaf_0162</name>
</gene>
<dbReference type="PATRIC" id="fig|889378.3.peg.165"/>
<dbReference type="GO" id="GO:0009898">
    <property type="term" value="C:cytoplasmic side of plasma membrane"/>
    <property type="evidence" value="ECO:0007669"/>
    <property type="project" value="TreeGrafter"/>
</dbReference>
<organism evidence="5 6">
    <name type="scientific">Spirochaeta africana (strain ATCC 700263 / DSM 8902 / Z-7692)</name>
    <dbReference type="NCBI Taxonomy" id="889378"/>
    <lineage>
        <taxon>Bacteria</taxon>
        <taxon>Pseudomonadati</taxon>
        <taxon>Spirochaetota</taxon>
        <taxon>Spirochaetia</taxon>
        <taxon>Spirochaetales</taxon>
        <taxon>Spirochaetaceae</taxon>
        <taxon>Spirochaeta</taxon>
    </lineage>
</organism>
<dbReference type="InterPro" id="IPR002586">
    <property type="entry name" value="CobQ/CobB/MinD/ParA_Nub-bd_dom"/>
</dbReference>
<reference evidence="6" key="1">
    <citation type="journal article" date="2013" name="Stand. Genomic Sci.">
        <title>Complete genome sequence of the halophilic bacterium Spirochaeta africana type strain (Z-7692(T)) from the alkaline Lake Magadi in the East African Rift.</title>
        <authorList>
            <person name="Liolos K."/>
            <person name="Abt B."/>
            <person name="Scheuner C."/>
            <person name="Teshima H."/>
            <person name="Held B."/>
            <person name="Lapidus A."/>
            <person name="Nolan M."/>
            <person name="Lucas S."/>
            <person name="Deshpande S."/>
            <person name="Cheng J.F."/>
            <person name="Tapia R."/>
            <person name="Goodwin L.A."/>
            <person name="Pitluck S."/>
            <person name="Pagani I."/>
            <person name="Ivanova N."/>
            <person name="Mavromatis K."/>
            <person name="Mikhailova N."/>
            <person name="Huntemann M."/>
            <person name="Pati A."/>
            <person name="Chen A."/>
            <person name="Palaniappan K."/>
            <person name="Land M."/>
            <person name="Rohde M."/>
            <person name="Tindall B.J."/>
            <person name="Detter J.C."/>
            <person name="Goker M."/>
            <person name="Bristow J."/>
            <person name="Eisen J.A."/>
            <person name="Markowitz V."/>
            <person name="Hugenholtz P."/>
            <person name="Woyke T."/>
            <person name="Klenk H.P."/>
            <person name="Kyrpides N.C."/>
        </authorList>
    </citation>
    <scope>NUCLEOTIDE SEQUENCE</scope>
    <source>
        <strain evidence="6">ATCC 700263 / DSM 8902 / Z-7692</strain>
    </source>
</reference>
<proteinExistence type="predicted"/>
<evidence type="ECO:0000313" key="6">
    <source>
        <dbReference type="Proteomes" id="UP000007383"/>
    </source>
</evidence>
<dbReference type="EMBL" id="CP003282">
    <property type="protein sequence ID" value="AFG36271.1"/>
    <property type="molecule type" value="Genomic_DNA"/>
</dbReference>
<dbReference type="HOGENOM" id="CLU_037612_0_2_12"/>
<evidence type="ECO:0000256" key="2">
    <source>
        <dbReference type="ARBA" id="ARBA00022840"/>
    </source>
</evidence>
<evidence type="ECO:0000313" key="5">
    <source>
        <dbReference type="EMBL" id="AFG36271.1"/>
    </source>
</evidence>
<dbReference type="InterPro" id="IPR050625">
    <property type="entry name" value="ParA/MinD_ATPase"/>
</dbReference>
<keyword evidence="1" id="KW-0547">Nucleotide-binding</keyword>
<keyword evidence="2" id="KW-0067">ATP-binding</keyword>
<keyword evidence="6" id="KW-1185">Reference proteome</keyword>
<dbReference type="InterPro" id="IPR027417">
    <property type="entry name" value="P-loop_NTPase"/>
</dbReference>
<dbReference type="PANTHER" id="PTHR43384:SF4">
    <property type="entry name" value="CELLULOSE BIOSYNTHESIS PROTEIN BCSQ-RELATED"/>
    <property type="match status" value="1"/>
</dbReference>
<evidence type="ECO:0000256" key="1">
    <source>
        <dbReference type="ARBA" id="ARBA00022741"/>
    </source>
</evidence>
<evidence type="ECO:0000259" key="4">
    <source>
        <dbReference type="Pfam" id="PF01656"/>
    </source>
</evidence>
<feature type="coiled-coil region" evidence="3">
    <location>
        <begin position="350"/>
        <end position="377"/>
    </location>
</feature>
<protein>
    <submittedName>
        <fullName evidence="5">CobQ/CobB/MinD/ParA nucleotide binding domain-containing protein</fullName>
    </submittedName>
</protein>
<keyword evidence="3" id="KW-0175">Coiled coil</keyword>
<dbReference type="GO" id="GO:0016887">
    <property type="term" value="F:ATP hydrolysis activity"/>
    <property type="evidence" value="ECO:0007669"/>
    <property type="project" value="TreeGrafter"/>
</dbReference>
<dbReference type="GO" id="GO:0051782">
    <property type="term" value="P:negative regulation of cell division"/>
    <property type="evidence" value="ECO:0007669"/>
    <property type="project" value="TreeGrafter"/>
</dbReference>
<evidence type="ECO:0000256" key="3">
    <source>
        <dbReference type="SAM" id="Coils"/>
    </source>
</evidence>
<dbReference type="RefSeq" id="WP_014454269.1">
    <property type="nucleotide sequence ID" value="NC_017098.1"/>
</dbReference>
<dbReference type="OrthoDB" id="9773088at2"/>
<dbReference type="GO" id="GO:0005524">
    <property type="term" value="F:ATP binding"/>
    <property type="evidence" value="ECO:0007669"/>
    <property type="project" value="UniProtKB-KW"/>
</dbReference>
<dbReference type="PANTHER" id="PTHR43384">
    <property type="entry name" value="SEPTUM SITE-DETERMINING PROTEIN MIND HOMOLOG, CHLOROPLASTIC-RELATED"/>
    <property type="match status" value="1"/>
</dbReference>
<dbReference type="GO" id="GO:0005829">
    <property type="term" value="C:cytosol"/>
    <property type="evidence" value="ECO:0007669"/>
    <property type="project" value="TreeGrafter"/>
</dbReference>
<accession>H9UFH8</accession>